<keyword evidence="6" id="KW-1185">Reference proteome</keyword>
<gene>
    <name evidence="5" type="ORF">IDM40_05325</name>
</gene>
<feature type="compositionally biased region" description="Polar residues" evidence="3">
    <location>
        <begin position="184"/>
        <end position="199"/>
    </location>
</feature>
<evidence type="ECO:0000313" key="5">
    <source>
        <dbReference type="EMBL" id="MBE2998129.1"/>
    </source>
</evidence>
<accession>A0ABR9P2T0</accession>
<keyword evidence="4" id="KW-0812">Transmembrane</keyword>
<evidence type="ECO:0000256" key="4">
    <source>
        <dbReference type="SAM" id="Phobius"/>
    </source>
</evidence>
<feature type="region of interest" description="Disordered" evidence="3">
    <location>
        <begin position="152"/>
        <end position="225"/>
    </location>
</feature>
<dbReference type="Gene3D" id="1.10.10.1320">
    <property type="entry name" value="Anti-sigma factor, zinc-finger domain"/>
    <property type="match status" value="1"/>
</dbReference>
<dbReference type="InterPro" id="IPR041916">
    <property type="entry name" value="Anti_sigma_zinc_sf"/>
</dbReference>
<organism evidence="5 6">
    <name type="scientific">Nocardiopsis coralli</name>
    <dbReference type="NCBI Taxonomy" id="2772213"/>
    <lineage>
        <taxon>Bacteria</taxon>
        <taxon>Bacillati</taxon>
        <taxon>Actinomycetota</taxon>
        <taxon>Actinomycetes</taxon>
        <taxon>Streptosporangiales</taxon>
        <taxon>Nocardiopsidaceae</taxon>
        <taxon>Nocardiopsis</taxon>
    </lineage>
</organism>
<keyword evidence="1" id="KW-0805">Transcription regulation</keyword>
<evidence type="ECO:0000256" key="1">
    <source>
        <dbReference type="ARBA" id="ARBA00023015"/>
    </source>
</evidence>
<keyword evidence="2" id="KW-0804">Transcription</keyword>
<sequence length="293" mass="30395">MTSHPEVEALAFFAEGLLEPDEERNVALHVESCEECSKALDELSNVSQVLAAAPAPELPPEVADRLEQQIAEAVRDRAVEPADPVGASSEPEPSDVPASVPPPEGAPVASLSEHRKRRFGLPRIMMAAAAAVFVVGGGAAVVNGVLTQNDDEQSAAAPLSDDPAAEHESDPDTAQAYTPELVRSGTSYTSGDLSEQASETLDRSSLGGTSEDEPLPAESTVPPGAEACASGAAEELGLRVVLVDDALYGASSDPAWVMFAPDGDDVEVLVVEADCDRADEVEDSILAQETVEG</sequence>
<dbReference type="Proteomes" id="UP000806528">
    <property type="component" value="Unassembled WGS sequence"/>
</dbReference>
<evidence type="ECO:0000256" key="2">
    <source>
        <dbReference type="ARBA" id="ARBA00023163"/>
    </source>
</evidence>
<comment type="caution">
    <text evidence="5">The sequence shown here is derived from an EMBL/GenBank/DDBJ whole genome shotgun (WGS) entry which is preliminary data.</text>
</comment>
<dbReference type="RefSeq" id="WP_193120791.1">
    <property type="nucleotide sequence ID" value="NZ_JADBGI010000004.1"/>
</dbReference>
<dbReference type="EMBL" id="JADBGI010000004">
    <property type="protein sequence ID" value="MBE2998129.1"/>
    <property type="molecule type" value="Genomic_DNA"/>
</dbReference>
<evidence type="ECO:0000256" key="3">
    <source>
        <dbReference type="SAM" id="MobiDB-lite"/>
    </source>
</evidence>
<evidence type="ECO:0000313" key="6">
    <source>
        <dbReference type="Proteomes" id="UP000806528"/>
    </source>
</evidence>
<feature type="transmembrane region" description="Helical" evidence="4">
    <location>
        <begin position="124"/>
        <end position="146"/>
    </location>
</feature>
<proteinExistence type="predicted"/>
<keyword evidence="4" id="KW-1133">Transmembrane helix</keyword>
<name>A0ABR9P2T0_9ACTN</name>
<feature type="region of interest" description="Disordered" evidence="3">
    <location>
        <begin position="71"/>
        <end position="113"/>
    </location>
</feature>
<reference evidence="5 6" key="1">
    <citation type="submission" date="2020-09" db="EMBL/GenBank/DDBJ databases">
        <title>Diversity and distribution of actinomycetes associated with coral in the coast of Hainan.</title>
        <authorList>
            <person name="Li F."/>
        </authorList>
    </citation>
    <scope>NUCLEOTIDE SEQUENCE [LARGE SCALE GENOMIC DNA]</scope>
    <source>
        <strain evidence="5 6">HNM0947</strain>
    </source>
</reference>
<feature type="compositionally biased region" description="Basic and acidic residues" evidence="3">
    <location>
        <begin position="71"/>
        <end position="80"/>
    </location>
</feature>
<keyword evidence="4" id="KW-0472">Membrane</keyword>
<protein>
    <recommendedName>
        <fullName evidence="7">Zinc-finger</fullName>
    </recommendedName>
</protein>
<evidence type="ECO:0008006" key="7">
    <source>
        <dbReference type="Google" id="ProtNLM"/>
    </source>
</evidence>